<name>A0AAV9Z0H6_9AGAR</name>
<comment type="caution">
    <text evidence="1">The sequence shown here is derived from an EMBL/GenBank/DDBJ whole genome shotgun (WGS) entry which is preliminary data.</text>
</comment>
<dbReference type="AlphaFoldDB" id="A0AAV9Z0H6"/>
<dbReference type="Proteomes" id="UP001362999">
    <property type="component" value="Unassembled WGS sequence"/>
</dbReference>
<dbReference type="Gene3D" id="2.170.270.10">
    <property type="entry name" value="SET domain"/>
    <property type="match status" value="1"/>
</dbReference>
<keyword evidence="2" id="KW-1185">Reference proteome</keyword>
<sequence>MRGGTRIGHVLSPNSVYYGASNLQHNSSAVDPPNLRFPIGKVSKVDVPHTRSGGYTACATTYTTFPLVPNPDEPVTECIFFEGSKEILMQVPHFPQPMLQPAESAHRIGVAPGKGRGLFSTLALRTGELICSDRPLLIGPRGVPTSAPPNFTPDMLIQHSLNELEKCYEVDGSGPSWGIVRTNGLGIDELQTDKAPAKGRQYTTVSQYISLLNHSCSANTAPVFHLPSFHMTWCALARPALTLQSRTVVAQAIEAIIPNAIMWAAVNRELPDDWLINQCLEQLALLIAEGLEHHQKYFHATKTIMEAYICLGDRVGASEWAGKLHKQRWADGNAYEQHPLWRARRVLQTFAKFAGTANINPLAGGSAMMLFPVGNSL</sequence>
<organism evidence="1 2">
    <name type="scientific">Favolaschia claudopus</name>
    <dbReference type="NCBI Taxonomy" id="2862362"/>
    <lineage>
        <taxon>Eukaryota</taxon>
        <taxon>Fungi</taxon>
        <taxon>Dikarya</taxon>
        <taxon>Basidiomycota</taxon>
        <taxon>Agaricomycotina</taxon>
        <taxon>Agaricomycetes</taxon>
        <taxon>Agaricomycetidae</taxon>
        <taxon>Agaricales</taxon>
        <taxon>Marasmiineae</taxon>
        <taxon>Mycenaceae</taxon>
        <taxon>Favolaschia</taxon>
    </lineage>
</organism>
<gene>
    <name evidence="1" type="ORF">R3P38DRAFT_3153790</name>
</gene>
<evidence type="ECO:0000313" key="2">
    <source>
        <dbReference type="Proteomes" id="UP001362999"/>
    </source>
</evidence>
<accession>A0AAV9Z0H6</accession>
<reference evidence="1 2" key="1">
    <citation type="journal article" date="2024" name="J Genomics">
        <title>Draft genome sequencing and assembly of Favolaschia claudopus CIRM-BRFM 2984 isolated from oak limbs.</title>
        <authorList>
            <person name="Navarro D."/>
            <person name="Drula E."/>
            <person name="Chaduli D."/>
            <person name="Cazenave R."/>
            <person name="Ahrendt S."/>
            <person name="Wang J."/>
            <person name="Lipzen A."/>
            <person name="Daum C."/>
            <person name="Barry K."/>
            <person name="Grigoriev I.V."/>
            <person name="Favel A."/>
            <person name="Rosso M.N."/>
            <person name="Martin F."/>
        </authorList>
    </citation>
    <scope>NUCLEOTIDE SEQUENCE [LARGE SCALE GENOMIC DNA]</scope>
    <source>
        <strain evidence="1 2">CIRM-BRFM 2984</strain>
    </source>
</reference>
<keyword evidence="1" id="KW-0675">Receptor</keyword>
<dbReference type="InterPro" id="IPR046341">
    <property type="entry name" value="SET_dom_sf"/>
</dbReference>
<evidence type="ECO:0000313" key="1">
    <source>
        <dbReference type="EMBL" id="KAK6966601.1"/>
    </source>
</evidence>
<dbReference type="SUPFAM" id="SSF82199">
    <property type="entry name" value="SET domain"/>
    <property type="match status" value="1"/>
</dbReference>
<protein>
    <submittedName>
        <fullName evidence="1">ER lumen protein-retaining receptor</fullName>
    </submittedName>
</protein>
<dbReference type="EMBL" id="JAWWNJ010000264">
    <property type="protein sequence ID" value="KAK6966601.1"/>
    <property type="molecule type" value="Genomic_DNA"/>
</dbReference>
<proteinExistence type="predicted"/>